<dbReference type="PANTHER" id="PTHR43941">
    <property type="entry name" value="STRUCTURAL MAINTENANCE OF CHROMOSOMES PROTEIN 2"/>
    <property type="match status" value="1"/>
</dbReference>
<dbReference type="Gene3D" id="3.40.50.300">
    <property type="entry name" value="P-loop containing nucleotide triphosphate hydrolases"/>
    <property type="match status" value="1"/>
</dbReference>
<dbReference type="SUPFAM" id="SSF52540">
    <property type="entry name" value="P-loop containing nucleoside triphosphate hydrolases"/>
    <property type="match status" value="1"/>
</dbReference>
<comment type="caution">
    <text evidence="2">The sequence shown here is derived from an EMBL/GenBank/DDBJ whole genome shotgun (WGS) entry which is preliminary data.</text>
</comment>
<dbReference type="NCBIfam" id="TIGR02680">
    <property type="entry name" value="TIGR02680 family protein"/>
    <property type="match status" value="1"/>
</dbReference>
<accession>A0ABV1Y5X3</accession>
<dbReference type="EMBL" id="JBEPFB010000031">
    <property type="protein sequence ID" value="MER7379258.1"/>
    <property type="molecule type" value="Genomic_DNA"/>
</dbReference>
<dbReference type="Pfam" id="PF13558">
    <property type="entry name" value="SbcC_Walker_B"/>
    <property type="match status" value="1"/>
</dbReference>
<feature type="coiled-coil region" evidence="1">
    <location>
        <begin position="505"/>
        <end position="535"/>
    </location>
</feature>
<dbReference type="Proteomes" id="UP001486207">
    <property type="component" value="Unassembled WGS sequence"/>
</dbReference>
<dbReference type="InterPro" id="IPR013496">
    <property type="entry name" value="CHP02680"/>
</dbReference>
<name>A0ABV1Y5X3_9ACTN</name>
<feature type="coiled-coil region" evidence="1">
    <location>
        <begin position="978"/>
        <end position="1005"/>
    </location>
</feature>
<sequence length="1408" mass="152499">MTIITVPSSRLRPSDSSGAHRWRLRRAGIVNVWYYYDQEFDLSGGRLVLRGTNGSGKSRALEMLLPFLLDADRRRMDATGSGKVRLEDLMRAGGDEQPNRLGYLWLEVERTRPADETGTARPQEHLTIGALVRFARSTAEAKVWYFTTPKRVGDDLALMDESRTPLSRDGLIAVIGADRITDRPEAHREQVRTQVFGLTGEAGRQRYAGLLQLLHTLRSPDVGNRIDEGRLPQILSDALPPLSEQALLAAGEELDGLEETRAALARLEHAYEHVANFLKVYTRYATGVLADGAHDAHAAARRALEAESAERKQAAACEQLARQHSEAVASQEEADSYARELAATAAGIKDSRAYREARELAERLARLDALAIATDLALDGAAATRREESASVTACSLAAREARTGALAANPLLTRVHEALARARLSTRLPDLIDLDVREDPLLSEPVRTQRIADPVTVTRPAPALLYPAPAALERQLDDWLTSAGETAEAAGLRRNQALARGRDAAQLDKELHTVRRAEERAEETAQDALLLEEAAADSAIRRDDCAIALAVDWRAWITSSSSRSLLPAVDWSQTCAAFLLLDAQALAGEYAQPGADDSGLAALDLLPQQAAAGMRAELARRLAELETADRQDAALRAQLQAEAAELRQARDVPPPTALWADNPPDNGVPLWQLLEFRPGLSEQHQAGLEAALLASGLLTAHVTSDGVVSESGQLLLSADAPPAVPSARTALTVVTDGPVAASLVTAVLDRIALDVPGHTTWVHRDGSFGIGVLRGRHSLPAARYIGAAARAAARAERLEQISQELAGLEAAAEGREQQRAAVHAQQAELEAHLAAAPRSHELSALRAQAVASRQMAAAKHRQATELTRAAELARRQWSAAERSHQERCAAFNLPTAAADLAAVSEAADQAVAACQELITASKAVPPRLAAMARAGVAVEEARGRRQAAEDKAATQWAVWSAQAAELAALQESVGASAEEIHAKLAEVEAAAVQAEEERARHSRTVTDLAGRVGTAEANLETARRTSHEALAQLRVNAGLLAARASHPALAPAATGRRAQPMQPAASPAELAAAAQSVLEELPHSASRADATALLRALSVLEREMTGSYDVIITVDEGLHIVELADSDGRRYVTDAALDLKERRDRGQEALTSRERTAFQHFVLGGVAEELRTRIGQAHRLLTDMNASLRSITTSHGIGVRLRWNLAEDAGHPIARIKELIARDARVLRTQEQEELIELLKARVDERFRADPQAGYTAHLRDALDYRSWHTLEVFITGPEPGRDRRLSRRARLSQGETRFVSYVTLFAAADAYLSGLPDPARALRLILLDDAFAKVDNRTIAELMSLLVRMDLDFVMTGHALWGFFPEVPAVDAYEVRRAEGTAAITTHVHWDGHTRHLRLANHDHTA</sequence>
<evidence type="ECO:0000256" key="1">
    <source>
        <dbReference type="SAM" id="Coils"/>
    </source>
</evidence>
<dbReference type="PANTHER" id="PTHR43941:SF1">
    <property type="entry name" value="STRUCTURAL MAINTENANCE OF CHROMOSOMES PROTEIN 2"/>
    <property type="match status" value="1"/>
</dbReference>
<protein>
    <submittedName>
        <fullName evidence="2">TIGR02680 family protein</fullName>
    </submittedName>
</protein>
<dbReference type="RefSeq" id="WP_190075869.1">
    <property type="nucleotide sequence ID" value="NZ_BNBM01000029.1"/>
</dbReference>
<evidence type="ECO:0000313" key="2">
    <source>
        <dbReference type="EMBL" id="MER7379258.1"/>
    </source>
</evidence>
<gene>
    <name evidence="2" type="ORF">ABT384_42405</name>
</gene>
<dbReference type="InterPro" id="IPR027417">
    <property type="entry name" value="P-loop_NTPase"/>
</dbReference>
<keyword evidence="1" id="KW-0175">Coiled coil</keyword>
<keyword evidence="3" id="KW-1185">Reference proteome</keyword>
<reference evidence="2 3" key="1">
    <citation type="submission" date="2024-06" db="EMBL/GenBank/DDBJ databases">
        <title>The Natural Products Discovery Center: Release of the First 8490 Sequenced Strains for Exploring Actinobacteria Biosynthetic Diversity.</title>
        <authorList>
            <person name="Kalkreuter E."/>
            <person name="Kautsar S.A."/>
            <person name="Yang D."/>
            <person name="Bader C.D."/>
            <person name="Teijaro C.N."/>
            <person name="Fluegel L."/>
            <person name="Davis C.M."/>
            <person name="Simpson J.R."/>
            <person name="Lauterbach L."/>
            <person name="Steele A.D."/>
            <person name="Gui C."/>
            <person name="Meng S."/>
            <person name="Li G."/>
            <person name="Viehrig K."/>
            <person name="Ye F."/>
            <person name="Su P."/>
            <person name="Kiefer A.F."/>
            <person name="Nichols A."/>
            <person name="Cepeda A.J."/>
            <person name="Yan W."/>
            <person name="Fan B."/>
            <person name="Jiang Y."/>
            <person name="Adhikari A."/>
            <person name="Zheng C.-J."/>
            <person name="Schuster L."/>
            <person name="Cowan T.M."/>
            <person name="Smanski M.J."/>
            <person name="Chevrette M.G."/>
            <person name="De Carvalho L.P.S."/>
            <person name="Shen B."/>
        </authorList>
    </citation>
    <scope>NUCLEOTIDE SEQUENCE [LARGE SCALE GENOMIC DNA]</scope>
    <source>
        <strain evidence="2 3">NPDC000155</strain>
    </source>
</reference>
<evidence type="ECO:0000313" key="3">
    <source>
        <dbReference type="Proteomes" id="UP001486207"/>
    </source>
</evidence>
<proteinExistence type="predicted"/>
<organism evidence="2 3">
    <name type="scientific">Streptomyces lanatus</name>
    <dbReference type="NCBI Taxonomy" id="66900"/>
    <lineage>
        <taxon>Bacteria</taxon>
        <taxon>Bacillati</taxon>
        <taxon>Actinomycetota</taxon>
        <taxon>Actinomycetes</taxon>
        <taxon>Kitasatosporales</taxon>
        <taxon>Streptomycetaceae</taxon>
        <taxon>Streptomyces</taxon>
    </lineage>
</organism>